<evidence type="ECO:0000313" key="2">
    <source>
        <dbReference type="EMBL" id="MPC52579.1"/>
    </source>
</evidence>
<evidence type="ECO:0000256" key="1">
    <source>
        <dbReference type="SAM" id="MobiDB-lite"/>
    </source>
</evidence>
<keyword evidence="3" id="KW-1185">Reference proteome</keyword>
<feature type="region of interest" description="Disordered" evidence="1">
    <location>
        <begin position="82"/>
        <end position="112"/>
    </location>
</feature>
<proteinExistence type="predicted"/>
<dbReference type="AlphaFoldDB" id="A0A5B7G4T1"/>
<gene>
    <name evidence="2" type="ORF">E2C01_046450</name>
</gene>
<evidence type="ECO:0000313" key="3">
    <source>
        <dbReference type="Proteomes" id="UP000324222"/>
    </source>
</evidence>
<comment type="caution">
    <text evidence="2">The sequence shown here is derived from an EMBL/GenBank/DDBJ whole genome shotgun (WGS) entry which is preliminary data.</text>
</comment>
<dbReference type="Proteomes" id="UP000324222">
    <property type="component" value="Unassembled WGS sequence"/>
</dbReference>
<accession>A0A5B7G4T1</accession>
<organism evidence="2 3">
    <name type="scientific">Portunus trituberculatus</name>
    <name type="common">Swimming crab</name>
    <name type="synonym">Neptunus trituberculatus</name>
    <dbReference type="NCBI Taxonomy" id="210409"/>
    <lineage>
        <taxon>Eukaryota</taxon>
        <taxon>Metazoa</taxon>
        <taxon>Ecdysozoa</taxon>
        <taxon>Arthropoda</taxon>
        <taxon>Crustacea</taxon>
        <taxon>Multicrustacea</taxon>
        <taxon>Malacostraca</taxon>
        <taxon>Eumalacostraca</taxon>
        <taxon>Eucarida</taxon>
        <taxon>Decapoda</taxon>
        <taxon>Pleocyemata</taxon>
        <taxon>Brachyura</taxon>
        <taxon>Eubrachyura</taxon>
        <taxon>Portunoidea</taxon>
        <taxon>Portunidae</taxon>
        <taxon>Portuninae</taxon>
        <taxon>Portunus</taxon>
    </lineage>
</organism>
<sequence length="112" mass="11958">MRKEERNVGVLHVSRAWPPVASKAESHRQGAAPLPPDGHCCCRVPEGGAPLRWLCIAPAPTHLELPPDKLIMIPPTPACAPPCSPGSTAARPSPWVTLLPPPRLHTHAPPPH</sequence>
<name>A0A5B7G4T1_PORTR</name>
<protein>
    <submittedName>
        <fullName evidence="2">Uncharacterized protein</fullName>
    </submittedName>
</protein>
<reference evidence="2 3" key="1">
    <citation type="submission" date="2019-05" db="EMBL/GenBank/DDBJ databases">
        <title>Another draft genome of Portunus trituberculatus and its Hox gene families provides insights of decapod evolution.</title>
        <authorList>
            <person name="Jeong J.-H."/>
            <person name="Song I."/>
            <person name="Kim S."/>
            <person name="Choi T."/>
            <person name="Kim D."/>
            <person name="Ryu S."/>
            <person name="Kim W."/>
        </authorList>
    </citation>
    <scope>NUCLEOTIDE SEQUENCE [LARGE SCALE GENOMIC DNA]</scope>
    <source>
        <tissue evidence="2">Muscle</tissue>
    </source>
</reference>
<dbReference type="EMBL" id="VSRR010010992">
    <property type="protein sequence ID" value="MPC52579.1"/>
    <property type="molecule type" value="Genomic_DNA"/>
</dbReference>
<feature type="compositionally biased region" description="Pro residues" evidence="1">
    <location>
        <begin position="99"/>
        <end position="112"/>
    </location>
</feature>